<evidence type="ECO:0000256" key="1">
    <source>
        <dbReference type="SAM" id="SignalP"/>
    </source>
</evidence>
<evidence type="ECO:0000313" key="3">
    <source>
        <dbReference type="EMBL" id="MFJ5445464.1"/>
    </source>
</evidence>
<evidence type="ECO:0000259" key="2">
    <source>
        <dbReference type="Pfam" id="PF07589"/>
    </source>
</evidence>
<sequence>MNITAMRILMGASLLAVASLAQANATHDSFIDVANSVSFDGWNQLNRNRVDTNGNAAPLTDAQLAAGTTGNVAGSGDAKLTLLSGSYYPASFGLYGTAAIAFTDNTIASDISSIAFQGIINNFSGSDFGLTLSYNGGNQAIAGTLVNFVDTSTAADYYYYTWDLSNLSTPISSYTLNFNIGFSQSLAFQVDQVAAVPEPSTYAMLMLGLGAVGFAARRRKQA</sequence>
<dbReference type="Proteomes" id="UP001617669">
    <property type="component" value="Unassembled WGS sequence"/>
</dbReference>
<dbReference type="InterPro" id="IPR013424">
    <property type="entry name" value="Ice-binding_C"/>
</dbReference>
<dbReference type="Pfam" id="PF07589">
    <property type="entry name" value="PEP-CTERM"/>
    <property type="match status" value="1"/>
</dbReference>
<feature type="signal peptide" evidence="1">
    <location>
        <begin position="1"/>
        <end position="23"/>
    </location>
</feature>
<accession>A0ABW8GJV4</accession>
<keyword evidence="4" id="KW-1185">Reference proteome</keyword>
<organism evidence="3 4">
    <name type="scientific">Methylobacillus methanolivorans</name>
    <dbReference type="NCBI Taxonomy" id="1848927"/>
    <lineage>
        <taxon>Bacteria</taxon>
        <taxon>Pseudomonadati</taxon>
        <taxon>Pseudomonadota</taxon>
        <taxon>Betaproteobacteria</taxon>
        <taxon>Nitrosomonadales</taxon>
        <taxon>Methylophilaceae</taxon>
        <taxon>Methylobacillus</taxon>
    </lineage>
</organism>
<name>A0ABW8GJV4_9PROT</name>
<dbReference type="RefSeq" id="WP_400879802.1">
    <property type="nucleotide sequence ID" value="NZ_JBIWXY010000001.1"/>
</dbReference>
<dbReference type="NCBIfam" id="NF035944">
    <property type="entry name" value="PEPxxWA-CTERM"/>
    <property type="match status" value="1"/>
</dbReference>
<dbReference type="EMBL" id="JBIWXY010000001">
    <property type="protein sequence ID" value="MFJ5445464.1"/>
    <property type="molecule type" value="Genomic_DNA"/>
</dbReference>
<protein>
    <submittedName>
        <fullName evidence="3">PEP-CTERM sorting domain-containing protein</fullName>
    </submittedName>
</protein>
<comment type="caution">
    <text evidence="3">The sequence shown here is derived from an EMBL/GenBank/DDBJ whole genome shotgun (WGS) entry which is preliminary data.</text>
</comment>
<proteinExistence type="predicted"/>
<reference evidence="3 4" key="1">
    <citation type="submission" date="2024-11" db="EMBL/GenBank/DDBJ databases">
        <authorList>
            <person name="Kaparullina E.N."/>
            <person name="Delegan Y.A."/>
            <person name="Doronina N.V."/>
        </authorList>
    </citation>
    <scope>NUCLEOTIDE SEQUENCE [LARGE SCALE GENOMIC DNA]</scope>
    <source>
        <strain evidence="3 4">7sh_L</strain>
    </source>
</reference>
<evidence type="ECO:0000313" key="4">
    <source>
        <dbReference type="Proteomes" id="UP001617669"/>
    </source>
</evidence>
<keyword evidence="1" id="KW-0732">Signal</keyword>
<gene>
    <name evidence="3" type="ORF">ACIKP9_04415</name>
</gene>
<dbReference type="NCBIfam" id="TIGR02595">
    <property type="entry name" value="PEP_CTERM"/>
    <property type="match status" value="1"/>
</dbReference>
<feature type="chain" id="PRO_5045931156" evidence="1">
    <location>
        <begin position="24"/>
        <end position="222"/>
    </location>
</feature>
<feature type="domain" description="Ice-binding protein C-terminal" evidence="2">
    <location>
        <begin position="195"/>
        <end position="219"/>
    </location>
</feature>